<reference evidence="3 4" key="1">
    <citation type="submission" date="2019-03" db="EMBL/GenBank/DDBJ databases">
        <title>Draft genome sequences of novel Actinobacteria.</title>
        <authorList>
            <person name="Sahin N."/>
            <person name="Ay H."/>
            <person name="Saygin H."/>
        </authorList>
    </citation>
    <scope>NUCLEOTIDE SEQUENCE [LARGE SCALE GENOMIC DNA]</scope>
    <source>
        <strain evidence="3 4">H3C3</strain>
    </source>
</reference>
<evidence type="ECO:0000313" key="3">
    <source>
        <dbReference type="EMBL" id="TDD79019.1"/>
    </source>
</evidence>
<keyword evidence="1" id="KW-0812">Transmembrane</keyword>
<gene>
    <name evidence="3" type="ORF">E1298_28800</name>
</gene>
<keyword evidence="4" id="KW-1185">Reference proteome</keyword>
<sequence>MFRYRALAAEHRWERRVMRGLLACGAGVIAAGVSVWWAGPVVAVAAFAGHVVYTRVRPGPTTNWRRGAQAERRTGRRLARLDPAGYHVLHDRALPGASANLDHLVIGLTGVYAIASRRFRWGVPLRAEQHRLWVGKRPVRGVTGVAGRAAGEVAELLTGELDCDVSVTAVVVVHGARGARDGFWHRDVFFCSARMVPRAFAKRPVIFTSAQVTTIAAAAERLLPPMMEMLTRR</sequence>
<dbReference type="AlphaFoldDB" id="A0A4R5B2T3"/>
<evidence type="ECO:0000313" key="4">
    <source>
        <dbReference type="Proteomes" id="UP000294513"/>
    </source>
</evidence>
<proteinExistence type="predicted"/>
<organism evidence="3 4">
    <name type="scientific">Actinomadura rubrisoli</name>
    <dbReference type="NCBI Taxonomy" id="2530368"/>
    <lineage>
        <taxon>Bacteria</taxon>
        <taxon>Bacillati</taxon>
        <taxon>Actinomycetota</taxon>
        <taxon>Actinomycetes</taxon>
        <taxon>Streptosporangiales</taxon>
        <taxon>Thermomonosporaceae</taxon>
        <taxon>Actinomadura</taxon>
    </lineage>
</organism>
<accession>A0A4R5B2T3</accession>
<dbReference type="OrthoDB" id="4246706at2"/>
<keyword evidence="1" id="KW-0472">Membrane</keyword>
<evidence type="ECO:0000259" key="2">
    <source>
        <dbReference type="PROSITE" id="PS50965"/>
    </source>
</evidence>
<feature type="domain" description="NERD" evidence="2">
    <location>
        <begin position="66"/>
        <end position="180"/>
    </location>
</feature>
<name>A0A4R5B2T3_9ACTN</name>
<dbReference type="InterPro" id="IPR011528">
    <property type="entry name" value="NERD"/>
</dbReference>
<keyword evidence="1" id="KW-1133">Transmembrane helix</keyword>
<comment type="caution">
    <text evidence="3">The sequence shown here is derived from an EMBL/GenBank/DDBJ whole genome shotgun (WGS) entry which is preliminary data.</text>
</comment>
<dbReference type="Proteomes" id="UP000294513">
    <property type="component" value="Unassembled WGS sequence"/>
</dbReference>
<protein>
    <submittedName>
        <fullName evidence="3">NERD domain-containing protein</fullName>
    </submittedName>
</protein>
<dbReference type="RefSeq" id="WP_131898716.1">
    <property type="nucleotide sequence ID" value="NZ_SMKU01000186.1"/>
</dbReference>
<evidence type="ECO:0000256" key="1">
    <source>
        <dbReference type="SAM" id="Phobius"/>
    </source>
</evidence>
<feature type="transmembrane region" description="Helical" evidence="1">
    <location>
        <begin position="21"/>
        <end position="48"/>
    </location>
</feature>
<dbReference type="EMBL" id="SMKU01000186">
    <property type="protein sequence ID" value="TDD79019.1"/>
    <property type="molecule type" value="Genomic_DNA"/>
</dbReference>
<dbReference type="Pfam" id="PF08378">
    <property type="entry name" value="NERD"/>
    <property type="match status" value="1"/>
</dbReference>
<dbReference type="PROSITE" id="PS50965">
    <property type="entry name" value="NERD"/>
    <property type="match status" value="1"/>
</dbReference>